<dbReference type="Gene3D" id="2.40.50.100">
    <property type="match status" value="1"/>
</dbReference>
<organism evidence="4 5">
    <name type="scientific">Nonomuraea jiangxiensis</name>
    <dbReference type="NCBI Taxonomy" id="633440"/>
    <lineage>
        <taxon>Bacteria</taxon>
        <taxon>Bacillati</taxon>
        <taxon>Actinomycetota</taxon>
        <taxon>Actinomycetes</taxon>
        <taxon>Streptosporangiales</taxon>
        <taxon>Streptosporangiaceae</taxon>
        <taxon>Nonomuraea</taxon>
    </lineage>
</organism>
<evidence type="ECO:0000256" key="2">
    <source>
        <dbReference type="PROSITE-ProRule" id="PRU01213"/>
    </source>
</evidence>
<dbReference type="GO" id="GO:0015689">
    <property type="term" value="P:molybdate ion transport"/>
    <property type="evidence" value="ECO:0007669"/>
    <property type="project" value="InterPro"/>
</dbReference>
<evidence type="ECO:0000256" key="1">
    <source>
        <dbReference type="ARBA" id="ARBA00022505"/>
    </source>
</evidence>
<accession>A0A1G8DFM8</accession>
<gene>
    <name evidence="4" type="ORF">SAMN05421869_102555</name>
</gene>
<dbReference type="SUPFAM" id="SSF50331">
    <property type="entry name" value="MOP-like"/>
    <property type="match status" value="1"/>
</dbReference>
<dbReference type="OrthoDB" id="122515at2"/>
<sequence length="69" mass="7064">MLVSTRNKIPARVVGITKGDATANVELDAAGLRLVAAITVEAADELGLREGSEVVALVKASDMMLAVDG</sequence>
<keyword evidence="1 2" id="KW-0500">Molybdenum</keyword>
<reference evidence="4 5" key="1">
    <citation type="submission" date="2016-10" db="EMBL/GenBank/DDBJ databases">
        <authorList>
            <person name="de Groot N.N."/>
        </authorList>
    </citation>
    <scope>NUCLEOTIDE SEQUENCE [LARGE SCALE GENOMIC DNA]</scope>
    <source>
        <strain evidence="4 5">CGMCC 4.6533</strain>
    </source>
</reference>
<proteinExistence type="predicted"/>
<dbReference type="InterPro" id="IPR004606">
    <property type="entry name" value="Mop_domain"/>
</dbReference>
<dbReference type="Pfam" id="PF03459">
    <property type="entry name" value="TOBE"/>
    <property type="match status" value="1"/>
</dbReference>
<protein>
    <submittedName>
        <fullName evidence="4">Molybdenum-pterin binding domain-containing protein</fullName>
    </submittedName>
</protein>
<evidence type="ECO:0000259" key="3">
    <source>
        <dbReference type="PROSITE" id="PS51866"/>
    </source>
</evidence>
<dbReference type="AlphaFoldDB" id="A0A1G8DFM8"/>
<dbReference type="PROSITE" id="PS51866">
    <property type="entry name" value="MOP"/>
    <property type="match status" value="1"/>
</dbReference>
<feature type="domain" description="Mop" evidence="3">
    <location>
        <begin position="2"/>
        <end position="67"/>
    </location>
</feature>
<keyword evidence="5" id="KW-1185">Reference proteome</keyword>
<evidence type="ECO:0000313" key="4">
    <source>
        <dbReference type="EMBL" id="SDH56249.1"/>
    </source>
</evidence>
<dbReference type="EMBL" id="FNDJ01000002">
    <property type="protein sequence ID" value="SDH56249.1"/>
    <property type="molecule type" value="Genomic_DNA"/>
</dbReference>
<dbReference type="InterPro" id="IPR005116">
    <property type="entry name" value="Transp-assoc_OB_typ1"/>
</dbReference>
<dbReference type="InterPro" id="IPR008995">
    <property type="entry name" value="Mo/tungstate-bd_C_term_dom"/>
</dbReference>
<dbReference type="STRING" id="633440.SAMN05421869_102555"/>
<dbReference type="Proteomes" id="UP000199202">
    <property type="component" value="Unassembled WGS sequence"/>
</dbReference>
<name>A0A1G8DFM8_9ACTN</name>
<evidence type="ECO:0000313" key="5">
    <source>
        <dbReference type="Proteomes" id="UP000199202"/>
    </source>
</evidence>
<dbReference type="NCBIfam" id="TIGR00638">
    <property type="entry name" value="Mop"/>
    <property type="match status" value="1"/>
</dbReference>
<dbReference type="RefSeq" id="WP_090929810.1">
    <property type="nucleotide sequence ID" value="NZ_FNDJ01000002.1"/>
</dbReference>